<evidence type="ECO:0000259" key="5">
    <source>
        <dbReference type="Pfam" id="PF04542"/>
    </source>
</evidence>
<keyword evidence="3" id="KW-0731">Sigma factor</keyword>
<evidence type="ECO:0000256" key="2">
    <source>
        <dbReference type="ARBA" id="ARBA00023015"/>
    </source>
</evidence>
<dbReference type="Gene3D" id="1.10.10.10">
    <property type="entry name" value="Winged helix-like DNA-binding domain superfamily/Winged helix DNA-binding domain"/>
    <property type="match status" value="1"/>
</dbReference>
<dbReference type="STRING" id="332977.SAMN05421740_107248"/>
<dbReference type="InterPro" id="IPR007627">
    <property type="entry name" value="RNA_pol_sigma70_r2"/>
</dbReference>
<dbReference type="EMBL" id="FNZR01000007">
    <property type="protein sequence ID" value="SEL62443.1"/>
    <property type="molecule type" value="Genomic_DNA"/>
</dbReference>
<dbReference type="Pfam" id="PF08281">
    <property type="entry name" value="Sigma70_r4_2"/>
    <property type="match status" value="1"/>
</dbReference>
<reference evidence="8" key="1">
    <citation type="submission" date="2016-10" db="EMBL/GenBank/DDBJ databases">
        <authorList>
            <person name="Varghese N."/>
            <person name="Submissions S."/>
        </authorList>
    </citation>
    <scope>NUCLEOTIDE SEQUENCE [LARGE SCALE GENOMIC DNA]</scope>
    <source>
        <strain evidence="8">Jip14</strain>
    </source>
</reference>
<protein>
    <submittedName>
        <fullName evidence="7">RNA polymerase sigma-70 factor, ECF subfamily</fullName>
    </submittedName>
</protein>
<evidence type="ECO:0000313" key="8">
    <source>
        <dbReference type="Proteomes" id="UP000198916"/>
    </source>
</evidence>
<dbReference type="PANTHER" id="PTHR43133">
    <property type="entry name" value="RNA POLYMERASE ECF-TYPE SIGMA FACTO"/>
    <property type="match status" value="1"/>
</dbReference>
<dbReference type="InterPro" id="IPR039425">
    <property type="entry name" value="RNA_pol_sigma-70-like"/>
</dbReference>
<sequence length="217" mass="25062">MLQQIMSILTATKIKVNSVLIETTDNTLKEGLRNGDVTAFNALVRAHASRLRQLAFRRLQVREDAEDIVQELFTEIWTKRETLHITGEIRTYLDVALRNRIFNAFLRSKLKRQSEDYLTTRFEQLQESVFEVLAAKELAGTIASAVDRLPENMRRVFVLEQEDYSLKEVAEALGLAYQTVKSYRTEASRRIREAISMSHPEIHPLVLLAILRMITEN</sequence>
<dbReference type="Pfam" id="PF04542">
    <property type="entry name" value="Sigma70_r2"/>
    <property type="match status" value="1"/>
</dbReference>
<dbReference type="InterPro" id="IPR036388">
    <property type="entry name" value="WH-like_DNA-bd_sf"/>
</dbReference>
<keyword evidence="2" id="KW-0805">Transcription regulation</keyword>
<dbReference type="InterPro" id="IPR013249">
    <property type="entry name" value="RNA_pol_sigma70_r4_t2"/>
</dbReference>
<accession>A0A1H7RQH9</accession>
<organism evidence="7 8">
    <name type="scientific">Parapedobacter koreensis</name>
    <dbReference type="NCBI Taxonomy" id="332977"/>
    <lineage>
        <taxon>Bacteria</taxon>
        <taxon>Pseudomonadati</taxon>
        <taxon>Bacteroidota</taxon>
        <taxon>Sphingobacteriia</taxon>
        <taxon>Sphingobacteriales</taxon>
        <taxon>Sphingobacteriaceae</taxon>
        <taxon>Parapedobacter</taxon>
    </lineage>
</organism>
<evidence type="ECO:0000256" key="1">
    <source>
        <dbReference type="ARBA" id="ARBA00010641"/>
    </source>
</evidence>
<dbReference type="InterPro" id="IPR013324">
    <property type="entry name" value="RNA_pol_sigma_r3/r4-like"/>
</dbReference>
<comment type="similarity">
    <text evidence="1">Belongs to the sigma-70 factor family. ECF subfamily.</text>
</comment>
<feature type="domain" description="RNA polymerase sigma-70 region 2" evidence="5">
    <location>
        <begin position="43"/>
        <end position="108"/>
    </location>
</feature>
<feature type="domain" description="RNA polymerase sigma factor 70 region 4 type 2" evidence="6">
    <location>
        <begin position="142"/>
        <end position="190"/>
    </location>
</feature>
<dbReference type="GO" id="GO:0003677">
    <property type="term" value="F:DNA binding"/>
    <property type="evidence" value="ECO:0007669"/>
    <property type="project" value="InterPro"/>
</dbReference>
<dbReference type="PANTHER" id="PTHR43133:SF46">
    <property type="entry name" value="RNA POLYMERASE SIGMA-70 FACTOR ECF SUBFAMILY"/>
    <property type="match status" value="1"/>
</dbReference>
<dbReference type="GO" id="GO:0016987">
    <property type="term" value="F:sigma factor activity"/>
    <property type="evidence" value="ECO:0007669"/>
    <property type="project" value="UniProtKB-KW"/>
</dbReference>
<evidence type="ECO:0000313" key="7">
    <source>
        <dbReference type="EMBL" id="SEL62443.1"/>
    </source>
</evidence>
<dbReference type="GO" id="GO:0006352">
    <property type="term" value="P:DNA-templated transcription initiation"/>
    <property type="evidence" value="ECO:0007669"/>
    <property type="project" value="InterPro"/>
</dbReference>
<evidence type="ECO:0000256" key="4">
    <source>
        <dbReference type="ARBA" id="ARBA00023163"/>
    </source>
</evidence>
<evidence type="ECO:0000259" key="6">
    <source>
        <dbReference type="Pfam" id="PF08281"/>
    </source>
</evidence>
<dbReference type="SUPFAM" id="SSF88659">
    <property type="entry name" value="Sigma3 and sigma4 domains of RNA polymerase sigma factors"/>
    <property type="match status" value="1"/>
</dbReference>
<keyword evidence="8" id="KW-1185">Reference proteome</keyword>
<proteinExistence type="inferred from homology"/>
<dbReference type="Proteomes" id="UP000198916">
    <property type="component" value="Unassembled WGS sequence"/>
</dbReference>
<dbReference type="InterPro" id="IPR014284">
    <property type="entry name" value="RNA_pol_sigma-70_dom"/>
</dbReference>
<keyword evidence="4" id="KW-0804">Transcription</keyword>
<dbReference type="SUPFAM" id="SSF88946">
    <property type="entry name" value="Sigma2 domain of RNA polymerase sigma factors"/>
    <property type="match status" value="1"/>
</dbReference>
<evidence type="ECO:0000256" key="3">
    <source>
        <dbReference type="ARBA" id="ARBA00023082"/>
    </source>
</evidence>
<dbReference type="Gene3D" id="1.10.1740.10">
    <property type="match status" value="1"/>
</dbReference>
<dbReference type="OrthoDB" id="679904at2"/>
<dbReference type="InterPro" id="IPR013325">
    <property type="entry name" value="RNA_pol_sigma_r2"/>
</dbReference>
<name>A0A1H7RQH9_9SPHI</name>
<dbReference type="AlphaFoldDB" id="A0A1H7RQH9"/>
<dbReference type="NCBIfam" id="TIGR02937">
    <property type="entry name" value="sigma70-ECF"/>
    <property type="match status" value="1"/>
</dbReference>
<gene>
    <name evidence="7" type="ORF">SAMN05421740_107248</name>
</gene>